<comment type="caution">
    <text evidence="1">The sequence shown here is derived from an EMBL/GenBank/DDBJ whole genome shotgun (WGS) entry which is preliminary data.</text>
</comment>
<dbReference type="AlphaFoldDB" id="A0A8X7PWT9"/>
<dbReference type="EMBL" id="JAAMPC010000015">
    <property type="protein sequence ID" value="KAG2259175.1"/>
    <property type="molecule type" value="Genomic_DNA"/>
</dbReference>
<reference evidence="1 2" key="1">
    <citation type="submission" date="2020-02" db="EMBL/GenBank/DDBJ databases">
        <authorList>
            <person name="Ma Q."/>
            <person name="Huang Y."/>
            <person name="Song X."/>
            <person name="Pei D."/>
        </authorList>
    </citation>
    <scope>NUCLEOTIDE SEQUENCE [LARGE SCALE GENOMIC DNA]</scope>
    <source>
        <strain evidence="1">Sxm20200214</strain>
        <tissue evidence="1">Leaf</tissue>
    </source>
</reference>
<organism evidence="1 2">
    <name type="scientific">Brassica carinata</name>
    <name type="common">Ethiopian mustard</name>
    <name type="synonym">Abyssinian cabbage</name>
    <dbReference type="NCBI Taxonomy" id="52824"/>
    <lineage>
        <taxon>Eukaryota</taxon>
        <taxon>Viridiplantae</taxon>
        <taxon>Streptophyta</taxon>
        <taxon>Embryophyta</taxon>
        <taxon>Tracheophyta</taxon>
        <taxon>Spermatophyta</taxon>
        <taxon>Magnoliopsida</taxon>
        <taxon>eudicotyledons</taxon>
        <taxon>Gunneridae</taxon>
        <taxon>Pentapetalae</taxon>
        <taxon>rosids</taxon>
        <taxon>malvids</taxon>
        <taxon>Brassicales</taxon>
        <taxon>Brassicaceae</taxon>
        <taxon>Brassiceae</taxon>
        <taxon>Brassica</taxon>
    </lineage>
</organism>
<protein>
    <submittedName>
        <fullName evidence="1">Uncharacterized protein</fullName>
    </submittedName>
</protein>
<gene>
    <name evidence="1" type="ORF">Bca52824_078469</name>
</gene>
<proteinExistence type="predicted"/>
<dbReference type="Proteomes" id="UP000886595">
    <property type="component" value="Unassembled WGS sequence"/>
</dbReference>
<keyword evidence="2" id="KW-1185">Reference proteome</keyword>
<evidence type="ECO:0000313" key="1">
    <source>
        <dbReference type="EMBL" id="KAG2259175.1"/>
    </source>
</evidence>
<evidence type="ECO:0000313" key="2">
    <source>
        <dbReference type="Proteomes" id="UP000886595"/>
    </source>
</evidence>
<accession>A0A8X7PWT9</accession>
<sequence length="105" mass="11310">MAMKSVQSSGKSPLALYFNNLTPFKLLRPRTSGVLVILIPVHVNLGSHVQKVVKELVKAPATNPPAKDLEVYTVNIGQIPPALASWITGAINSGSFCRIDPDMET</sequence>
<name>A0A8X7PWT9_BRACI</name>